<keyword evidence="3" id="KW-1185">Reference proteome</keyword>
<dbReference type="SUPFAM" id="SSF50800">
    <property type="entry name" value="PK beta-barrel domain-like"/>
    <property type="match status" value="1"/>
</dbReference>
<dbReference type="Proteomes" id="UP001500194">
    <property type="component" value="Unassembled WGS sequence"/>
</dbReference>
<evidence type="ECO:0000259" key="1">
    <source>
        <dbReference type="PROSITE" id="PS51340"/>
    </source>
</evidence>
<reference evidence="2 3" key="1">
    <citation type="journal article" date="2019" name="Int. J. Syst. Evol. Microbiol.">
        <title>The Global Catalogue of Microorganisms (GCM) 10K type strain sequencing project: providing services to taxonomists for standard genome sequencing and annotation.</title>
        <authorList>
            <consortium name="The Broad Institute Genomics Platform"/>
            <consortium name="The Broad Institute Genome Sequencing Center for Infectious Disease"/>
            <person name="Wu L."/>
            <person name="Ma J."/>
        </authorList>
    </citation>
    <scope>NUCLEOTIDE SEQUENCE [LARGE SCALE GENOMIC DNA]</scope>
    <source>
        <strain evidence="2 3">JCM 16327</strain>
    </source>
</reference>
<dbReference type="GO" id="GO:0030151">
    <property type="term" value="F:molybdenum ion binding"/>
    <property type="evidence" value="ECO:0007669"/>
    <property type="project" value="InterPro"/>
</dbReference>
<dbReference type="GeneID" id="68573217"/>
<name>A0AAV3T3A0_9EURY</name>
<dbReference type="GO" id="GO:0003824">
    <property type="term" value="F:catalytic activity"/>
    <property type="evidence" value="ECO:0007669"/>
    <property type="project" value="InterPro"/>
</dbReference>
<dbReference type="InterPro" id="IPR011037">
    <property type="entry name" value="Pyrv_Knase-like_insert_dom_sf"/>
</dbReference>
<evidence type="ECO:0000313" key="3">
    <source>
        <dbReference type="Proteomes" id="UP001500194"/>
    </source>
</evidence>
<evidence type="ECO:0000313" key="2">
    <source>
        <dbReference type="EMBL" id="GAA0656801.1"/>
    </source>
</evidence>
<dbReference type="Pfam" id="PF03473">
    <property type="entry name" value="MOSC"/>
    <property type="match status" value="1"/>
</dbReference>
<protein>
    <submittedName>
        <fullName evidence="2">MOSC domain-containing protein</fullName>
    </submittedName>
</protein>
<organism evidence="2 3">
    <name type="scientific">Salarchaeum japonicum</name>
    <dbReference type="NCBI Taxonomy" id="555573"/>
    <lineage>
        <taxon>Archaea</taxon>
        <taxon>Methanobacteriati</taxon>
        <taxon>Methanobacteriota</taxon>
        <taxon>Stenosarchaea group</taxon>
        <taxon>Halobacteria</taxon>
        <taxon>Halobacteriales</taxon>
        <taxon>Halobacteriaceae</taxon>
    </lineage>
</organism>
<dbReference type="AlphaFoldDB" id="A0AAV3T3A0"/>
<dbReference type="PROSITE" id="PS51340">
    <property type="entry name" value="MOSC"/>
    <property type="match status" value="1"/>
</dbReference>
<dbReference type="Pfam" id="PF03476">
    <property type="entry name" value="MOSC_N"/>
    <property type="match status" value="1"/>
</dbReference>
<dbReference type="RefSeq" id="WP_227259808.1">
    <property type="nucleotide sequence ID" value="NZ_BAAADU010000002.1"/>
</dbReference>
<dbReference type="InterPro" id="IPR005303">
    <property type="entry name" value="MOCOS_middle"/>
</dbReference>
<dbReference type="EMBL" id="BAAADU010000002">
    <property type="protein sequence ID" value="GAA0656801.1"/>
    <property type="molecule type" value="Genomic_DNA"/>
</dbReference>
<comment type="caution">
    <text evidence="2">The sequence shown here is derived from an EMBL/GenBank/DDBJ whole genome shotgun (WGS) entry which is preliminary data.</text>
</comment>
<feature type="domain" description="MOSC" evidence="1">
    <location>
        <begin position="81"/>
        <end position="255"/>
    </location>
</feature>
<gene>
    <name evidence="2" type="ORF">GCM10009019_21030</name>
</gene>
<accession>A0AAV3T3A0</accession>
<dbReference type="InterPro" id="IPR005302">
    <property type="entry name" value="MoCF_Sase_C"/>
</dbReference>
<sequence length="256" mass="28107">MARVARLTRYPVKALSGEDVETVRVTAGGTLAGDREYKLVDANGDLVNGKRTPRVHDLATTYDRDAGTLTVETNAGETATLPLRDRPGEAAAWLGDVFGYDLAVERDTELGFVDRRSAGPSVISTATVETVADWFDDLTPESVRRRMRANVEVAGVPAFWEDRFVGADAPAFRAGDVRFEGVQPCGRCVVPERDPETGERDPGFRERFVERRRATLPDWVDESAFDHFYALMLIADVPDGSRGRTLSVGDEVVTEA</sequence>
<dbReference type="GO" id="GO:0030170">
    <property type="term" value="F:pyridoxal phosphate binding"/>
    <property type="evidence" value="ECO:0007669"/>
    <property type="project" value="InterPro"/>
</dbReference>
<proteinExistence type="predicted"/>